<dbReference type="EMBL" id="HBUE01042990">
    <property type="protein sequence ID" value="CAG6461487.1"/>
    <property type="molecule type" value="Transcribed_RNA"/>
</dbReference>
<evidence type="ECO:0000256" key="1">
    <source>
        <dbReference type="ARBA" id="ARBA00004173"/>
    </source>
</evidence>
<comment type="similarity">
    <text evidence="2">Belongs to the mitochondrion-specific ribosomal protein mL49 family.</text>
</comment>
<accession>A0A8D8GTR5</accession>
<evidence type="ECO:0000256" key="6">
    <source>
        <dbReference type="ARBA" id="ARBA00035191"/>
    </source>
</evidence>
<dbReference type="EMBL" id="HBUE01179842">
    <property type="protein sequence ID" value="CAG6519686.1"/>
    <property type="molecule type" value="Transcribed_RNA"/>
</dbReference>
<dbReference type="Pfam" id="PF05046">
    <property type="entry name" value="Img2"/>
    <property type="match status" value="1"/>
</dbReference>
<dbReference type="PANTHER" id="PTHR13477">
    <property type="entry name" value="MITOCHONDRIAL 39S RIBOSOMAL PROTEIN L49"/>
    <property type="match status" value="1"/>
</dbReference>
<sequence>MMARALFRSLQQNNPFNWSNLLRSAAAPNVDSVRQSSFRSSEPVGDLGQFPEVEVVRNPPEWKHVERLLAPRIVPKPLSQAEYPSGWKPPAAAAVDQKYFVARTKNFMLPVYLRRSFRGQRIVTAVRRIDGDIWLLEAELRYLIEKKLNKQIITRVNEMNGQIEFKGDFVTIVESFLAEKGF</sequence>
<organism evidence="8">
    <name type="scientific">Culex pipiens</name>
    <name type="common">House mosquito</name>
    <dbReference type="NCBI Taxonomy" id="7175"/>
    <lineage>
        <taxon>Eukaryota</taxon>
        <taxon>Metazoa</taxon>
        <taxon>Ecdysozoa</taxon>
        <taxon>Arthropoda</taxon>
        <taxon>Hexapoda</taxon>
        <taxon>Insecta</taxon>
        <taxon>Pterygota</taxon>
        <taxon>Neoptera</taxon>
        <taxon>Endopterygota</taxon>
        <taxon>Diptera</taxon>
        <taxon>Nematocera</taxon>
        <taxon>Culicoidea</taxon>
        <taxon>Culicidae</taxon>
        <taxon>Culicinae</taxon>
        <taxon>Culicini</taxon>
        <taxon>Culex</taxon>
        <taxon>Culex</taxon>
    </lineage>
</organism>
<dbReference type="FunFam" id="3.30.780.10:FF:000009">
    <property type="entry name" value="39S ribosomal protein L49, mitochondrial"/>
    <property type="match status" value="1"/>
</dbReference>
<dbReference type="GO" id="GO:0006412">
    <property type="term" value="P:translation"/>
    <property type="evidence" value="ECO:0007669"/>
    <property type="project" value="InterPro"/>
</dbReference>
<dbReference type="AlphaFoldDB" id="A0A8D8GTR5"/>
<protein>
    <recommendedName>
        <fullName evidence="6">Large ribosomal subunit protein mL49</fullName>
    </recommendedName>
    <alternativeName>
        <fullName evidence="7">39S ribosomal protein L49, mitochondrial</fullName>
    </alternativeName>
</protein>
<evidence type="ECO:0000256" key="4">
    <source>
        <dbReference type="ARBA" id="ARBA00023128"/>
    </source>
</evidence>
<dbReference type="GO" id="GO:0005762">
    <property type="term" value="C:mitochondrial large ribosomal subunit"/>
    <property type="evidence" value="ECO:0007669"/>
    <property type="project" value="TreeGrafter"/>
</dbReference>
<dbReference type="Gene3D" id="3.30.780.10">
    <property type="entry name" value="SUI1-like domain"/>
    <property type="match status" value="1"/>
</dbReference>
<comment type="subcellular location">
    <subcellularLocation>
        <location evidence="1">Mitochondrion</location>
    </subcellularLocation>
</comment>
<keyword evidence="4" id="KW-0496">Mitochondrion</keyword>
<dbReference type="InterPro" id="IPR007740">
    <property type="entry name" value="Ribosomal_mL49"/>
</dbReference>
<evidence type="ECO:0000256" key="5">
    <source>
        <dbReference type="ARBA" id="ARBA00023274"/>
    </source>
</evidence>
<evidence type="ECO:0000256" key="2">
    <source>
        <dbReference type="ARBA" id="ARBA00005677"/>
    </source>
</evidence>
<name>A0A8D8GTR5_CULPI</name>
<keyword evidence="3 8" id="KW-0689">Ribosomal protein</keyword>
<evidence type="ECO:0000313" key="8">
    <source>
        <dbReference type="EMBL" id="CAG6519686.1"/>
    </source>
</evidence>
<evidence type="ECO:0000256" key="7">
    <source>
        <dbReference type="ARBA" id="ARBA00035545"/>
    </source>
</evidence>
<reference evidence="8" key="1">
    <citation type="submission" date="2021-05" db="EMBL/GenBank/DDBJ databases">
        <authorList>
            <person name="Alioto T."/>
            <person name="Alioto T."/>
            <person name="Gomez Garrido J."/>
        </authorList>
    </citation>
    <scope>NUCLEOTIDE SEQUENCE</scope>
</reference>
<dbReference type="PANTHER" id="PTHR13477:SF0">
    <property type="entry name" value="LARGE RIBOSOMAL SUBUNIT PROTEIN ML49"/>
    <property type="match status" value="1"/>
</dbReference>
<keyword evidence="5" id="KW-0687">Ribonucleoprotein</keyword>
<dbReference type="EMBL" id="HBUE01285445">
    <property type="protein sequence ID" value="CAG6571240.1"/>
    <property type="molecule type" value="Transcribed_RNA"/>
</dbReference>
<evidence type="ECO:0000256" key="3">
    <source>
        <dbReference type="ARBA" id="ARBA00022980"/>
    </source>
</evidence>
<dbReference type="GO" id="GO:0003735">
    <property type="term" value="F:structural constituent of ribosome"/>
    <property type="evidence" value="ECO:0007669"/>
    <property type="project" value="InterPro"/>
</dbReference>
<proteinExistence type="inferred from homology"/>